<dbReference type="Proteomes" id="UP000814140">
    <property type="component" value="Unassembled WGS sequence"/>
</dbReference>
<proteinExistence type="predicted"/>
<accession>A0ACB8T8V4</accession>
<organism evidence="1 2">
    <name type="scientific">Artomyces pyxidatus</name>
    <dbReference type="NCBI Taxonomy" id="48021"/>
    <lineage>
        <taxon>Eukaryota</taxon>
        <taxon>Fungi</taxon>
        <taxon>Dikarya</taxon>
        <taxon>Basidiomycota</taxon>
        <taxon>Agaricomycotina</taxon>
        <taxon>Agaricomycetes</taxon>
        <taxon>Russulales</taxon>
        <taxon>Auriscalpiaceae</taxon>
        <taxon>Artomyces</taxon>
    </lineage>
</organism>
<protein>
    <submittedName>
        <fullName evidence="1">Uncharacterized protein</fullName>
    </submittedName>
</protein>
<reference evidence="1" key="2">
    <citation type="journal article" date="2022" name="New Phytol.">
        <title>Evolutionary transition to the ectomycorrhizal habit in the genomes of a hyperdiverse lineage of mushroom-forming fungi.</title>
        <authorList>
            <person name="Looney B."/>
            <person name="Miyauchi S."/>
            <person name="Morin E."/>
            <person name="Drula E."/>
            <person name="Courty P.E."/>
            <person name="Kohler A."/>
            <person name="Kuo A."/>
            <person name="LaButti K."/>
            <person name="Pangilinan J."/>
            <person name="Lipzen A."/>
            <person name="Riley R."/>
            <person name="Andreopoulos W."/>
            <person name="He G."/>
            <person name="Johnson J."/>
            <person name="Nolan M."/>
            <person name="Tritt A."/>
            <person name="Barry K.W."/>
            <person name="Grigoriev I.V."/>
            <person name="Nagy L.G."/>
            <person name="Hibbett D."/>
            <person name="Henrissat B."/>
            <person name="Matheny P.B."/>
            <person name="Labbe J."/>
            <person name="Martin F.M."/>
        </authorList>
    </citation>
    <scope>NUCLEOTIDE SEQUENCE</scope>
    <source>
        <strain evidence="1">HHB10654</strain>
    </source>
</reference>
<evidence type="ECO:0000313" key="2">
    <source>
        <dbReference type="Proteomes" id="UP000814140"/>
    </source>
</evidence>
<dbReference type="EMBL" id="MU277197">
    <property type="protein sequence ID" value="KAI0064872.1"/>
    <property type="molecule type" value="Genomic_DNA"/>
</dbReference>
<gene>
    <name evidence="1" type="ORF">BV25DRAFT_1822632</name>
</gene>
<keyword evidence="2" id="KW-1185">Reference proteome</keyword>
<sequence>MNTSIRRNGGVFEAESRLWAIYTAMPLYVCGFVLIGASLKQHLSPGAFVMGWGLAEVAIMVNTVAVYAYCSDAFPKHQGEVSALINLARVLGGFAVAYFQVPWATKHGALQTFGVEAAIVTFLFILVVPALQLKGRTLRARFSL</sequence>
<reference evidence="1" key="1">
    <citation type="submission" date="2021-03" db="EMBL/GenBank/DDBJ databases">
        <authorList>
            <consortium name="DOE Joint Genome Institute"/>
            <person name="Ahrendt S."/>
            <person name="Looney B.P."/>
            <person name="Miyauchi S."/>
            <person name="Morin E."/>
            <person name="Drula E."/>
            <person name="Courty P.E."/>
            <person name="Chicoki N."/>
            <person name="Fauchery L."/>
            <person name="Kohler A."/>
            <person name="Kuo A."/>
            <person name="Labutti K."/>
            <person name="Pangilinan J."/>
            <person name="Lipzen A."/>
            <person name="Riley R."/>
            <person name="Andreopoulos W."/>
            <person name="He G."/>
            <person name="Johnson J."/>
            <person name="Barry K.W."/>
            <person name="Grigoriev I.V."/>
            <person name="Nagy L."/>
            <person name="Hibbett D."/>
            <person name="Henrissat B."/>
            <person name="Matheny P.B."/>
            <person name="Labbe J."/>
            <person name="Martin F."/>
        </authorList>
    </citation>
    <scope>NUCLEOTIDE SEQUENCE</scope>
    <source>
        <strain evidence="1">HHB10654</strain>
    </source>
</reference>
<name>A0ACB8T8V4_9AGAM</name>
<evidence type="ECO:0000313" key="1">
    <source>
        <dbReference type="EMBL" id="KAI0064872.1"/>
    </source>
</evidence>
<comment type="caution">
    <text evidence="1">The sequence shown here is derived from an EMBL/GenBank/DDBJ whole genome shotgun (WGS) entry which is preliminary data.</text>
</comment>